<keyword evidence="3" id="KW-1185">Reference proteome</keyword>
<dbReference type="RefSeq" id="WP_121923378.1">
    <property type="nucleotide sequence ID" value="NZ_REFO01000013.1"/>
</dbReference>
<feature type="transmembrane region" description="Helical" evidence="1">
    <location>
        <begin position="20"/>
        <end position="38"/>
    </location>
</feature>
<accession>A0A3M0B9E1</accession>
<organism evidence="2 3">
    <name type="scientific">Hydrogenothermus marinus</name>
    <dbReference type="NCBI Taxonomy" id="133270"/>
    <lineage>
        <taxon>Bacteria</taxon>
        <taxon>Pseudomonadati</taxon>
        <taxon>Aquificota</taxon>
        <taxon>Aquificia</taxon>
        <taxon>Aquificales</taxon>
        <taxon>Hydrogenothermaceae</taxon>
        <taxon>Hydrogenothermus</taxon>
    </lineage>
</organism>
<evidence type="ECO:0000313" key="2">
    <source>
        <dbReference type="EMBL" id="RMA93206.1"/>
    </source>
</evidence>
<reference evidence="2 3" key="1">
    <citation type="submission" date="2018-10" db="EMBL/GenBank/DDBJ databases">
        <title>Genomic Encyclopedia of Archaeal and Bacterial Type Strains, Phase II (KMG-II): from individual species to whole genera.</title>
        <authorList>
            <person name="Goeker M."/>
        </authorList>
    </citation>
    <scope>NUCLEOTIDE SEQUENCE [LARGE SCALE GENOMIC DNA]</scope>
    <source>
        <strain evidence="2 3">VM1</strain>
    </source>
</reference>
<keyword evidence="1" id="KW-1133">Transmembrane helix</keyword>
<gene>
    <name evidence="2" type="ORF">CLV39_1262</name>
</gene>
<proteinExistence type="predicted"/>
<name>A0A3M0B9E1_9AQUI</name>
<protein>
    <recommendedName>
        <fullName evidence="4">DUF2788 domain-containing protein</fullName>
    </recommendedName>
</protein>
<evidence type="ECO:0000313" key="3">
    <source>
        <dbReference type="Proteomes" id="UP000280842"/>
    </source>
</evidence>
<dbReference type="Proteomes" id="UP000280842">
    <property type="component" value="Unassembled WGS sequence"/>
</dbReference>
<feature type="transmembrane region" description="Helical" evidence="1">
    <location>
        <begin position="50"/>
        <end position="67"/>
    </location>
</feature>
<evidence type="ECO:0000256" key="1">
    <source>
        <dbReference type="SAM" id="Phobius"/>
    </source>
</evidence>
<sequence length="79" mass="9310">MSPEKLPTAGQWFTDNIGLLLFLIFFFTTIIYIVWTFLDKEKKAGFWRKFLISLVAGFFITVIYFVYKMVIMGLERLNG</sequence>
<keyword evidence="1" id="KW-0812">Transmembrane</keyword>
<keyword evidence="1" id="KW-0472">Membrane</keyword>
<evidence type="ECO:0008006" key="4">
    <source>
        <dbReference type="Google" id="ProtNLM"/>
    </source>
</evidence>
<dbReference type="EMBL" id="REFO01000013">
    <property type="protein sequence ID" value="RMA93206.1"/>
    <property type="molecule type" value="Genomic_DNA"/>
</dbReference>
<dbReference type="AlphaFoldDB" id="A0A3M0B9E1"/>
<comment type="caution">
    <text evidence="2">The sequence shown here is derived from an EMBL/GenBank/DDBJ whole genome shotgun (WGS) entry which is preliminary data.</text>
</comment>